<organism evidence="1">
    <name type="scientific">Streptomyces anulatus</name>
    <name type="common">Streptomyces chrysomallus</name>
    <dbReference type="NCBI Taxonomy" id="1892"/>
    <lineage>
        <taxon>Bacteria</taxon>
        <taxon>Bacillati</taxon>
        <taxon>Actinomycetota</taxon>
        <taxon>Actinomycetes</taxon>
        <taxon>Kitasatosporales</taxon>
        <taxon>Streptomycetaceae</taxon>
        <taxon>Streptomyces</taxon>
    </lineage>
</organism>
<dbReference type="EMBL" id="JAAGMK010000791">
    <property type="protein sequence ID" value="NEB87867.1"/>
    <property type="molecule type" value="Genomic_DNA"/>
</dbReference>
<evidence type="ECO:0008006" key="2">
    <source>
        <dbReference type="Google" id="ProtNLM"/>
    </source>
</evidence>
<accession>A0A6G3SXX0</accession>
<comment type="caution">
    <text evidence="1">The sequence shown here is derived from an EMBL/GenBank/DDBJ whole genome shotgun (WGS) entry which is preliminary data.</text>
</comment>
<dbReference type="AlphaFoldDB" id="A0A6G3SXX0"/>
<reference evidence="1" key="1">
    <citation type="submission" date="2020-01" db="EMBL/GenBank/DDBJ databases">
        <title>Insect and environment-associated Actinomycetes.</title>
        <authorList>
            <person name="Currrie C."/>
            <person name="Chevrette M."/>
            <person name="Carlson C."/>
            <person name="Stubbendieck R."/>
            <person name="Wendt-Pienkowski E."/>
        </authorList>
    </citation>
    <scope>NUCLEOTIDE SEQUENCE</scope>
    <source>
        <strain evidence="1">SID505</strain>
    </source>
</reference>
<dbReference type="RefSeq" id="WP_164259484.1">
    <property type="nucleotide sequence ID" value="NZ_JAAGLK010000067.1"/>
</dbReference>
<dbReference type="Pfam" id="PF15575">
    <property type="entry name" value="Imm49"/>
    <property type="match status" value="1"/>
</dbReference>
<evidence type="ECO:0000313" key="1">
    <source>
        <dbReference type="EMBL" id="NEB87867.1"/>
    </source>
</evidence>
<proteinExistence type="predicted"/>
<sequence length="321" mass="34544">MREVTCHEVGAQRLGDALSGIGGRTMGRWHGMRHDDASPERLREMADELLDHVAARAAADATLDDAARSALRTAAECHLGEMSVGCFPDGDQELYFPLIGETLTSEDIAFGDVVRFGGGRAPSAGTWLDAFAVCVVSGLVRDWQRVIGLLLRNDYAPAIHEGVPYSELDSASDPTDLAAMDALCPYLAEAEGHQPRHWPTVPLRRPDTAELALAAAKLDGAGDLTPDQRLLRVLLDDDQAAFEEALASRLVDHRESVGPDPAPRTLLPLHALALAALAVQAHGWELGLRSGYLPPELLGTPDVLRRAAESRTNDLGGWYAK</sequence>
<name>A0A6G3SXX0_STRAQ</name>
<protein>
    <recommendedName>
        <fullName evidence="2">Immunity 49 family protein</fullName>
    </recommendedName>
</protein>
<gene>
    <name evidence="1" type="ORF">G3I43_27410</name>
</gene>
<dbReference type="InterPro" id="IPR029074">
    <property type="entry name" value="Imm49"/>
</dbReference>